<dbReference type="GO" id="GO:0000324">
    <property type="term" value="C:fungal-type vacuole"/>
    <property type="evidence" value="ECO:0007669"/>
    <property type="project" value="TreeGrafter"/>
</dbReference>
<proteinExistence type="inferred from homology"/>
<evidence type="ECO:0000256" key="6">
    <source>
        <dbReference type="ARBA" id="ARBA00022801"/>
    </source>
</evidence>
<name>A0A8H7T7Q2_9HELO</name>
<keyword evidence="5" id="KW-0479">Metal-binding</keyword>
<reference evidence="11" key="1">
    <citation type="submission" date="2021-02" db="EMBL/GenBank/DDBJ databases">
        <title>Genome sequence Cadophora malorum strain M34.</title>
        <authorList>
            <person name="Stefanovic E."/>
            <person name="Vu D."/>
            <person name="Scully C."/>
            <person name="Dijksterhuis J."/>
            <person name="Roader J."/>
            <person name="Houbraken J."/>
        </authorList>
    </citation>
    <scope>NUCLEOTIDE SEQUENCE</scope>
    <source>
        <strain evidence="11">M34</strain>
    </source>
</reference>
<dbReference type="PANTHER" id="PTHR28570">
    <property type="entry name" value="ASPARTYL AMINOPEPTIDASE"/>
    <property type="match status" value="1"/>
</dbReference>
<dbReference type="AlphaFoldDB" id="A0A8H7T7Q2"/>
<dbReference type="PANTHER" id="PTHR28570:SF4">
    <property type="entry name" value="VACUOLAR AMINOPEPTIDASE 1"/>
    <property type="match status" value="1"/>
</dbReference>
<dbReference type="PRINTS" id="PR00932">
    <property type="entry name" value="AMINO1PTASE"/>
</dbReference>
<dbReference type="Gene3D" id="2.30.250.10">
    <property type="entry name" value="Aminopeptidase i, Domain 2"/>
    <property type="match status" value="1"/>
</dbReference>
<evidence type="ECO:0000313" key="12">
    <source>
        <dbReference type="Proteomes" id="UP000664132"/>
    </source>
</evidence>
<evidence type="ECO:0000256" key="10">
    <source>
        <dbReference type="SAM" id="MobiDB-lite"/>
    </source>
</evidence>
<dbReference type="GO" id="GO:0070006">
    <property type="term" value="F:metalloaminopeptidase activity"/>
    <property type="evidence" value="ECO:0007669"/>
    <property type="project" value="TreeGrafter"/>
</dbReference>
<evidence type="ECO:0008006" key="13">
    <source>
        <dbReference type="Google" id="ProtNLM"/>
    </source>
</evidence>
<dbReference type="InterPro" id="IPR001948">
    <property type="entry name" value="Peptidase_M18"/>
</dbReference>
<evidence type="ECO:0000256" key="7">
    <source>
        <dbReference type="ARBA" id="ARBA00022833"/>
    </source>
</evidence>
<keyword evidence="12" id="KW-1185">Reference proteome</keyword>
<evidence type="ECO:0000256" key="1">
    <source>
        <dbReference type="ARBA" id="ARBA00001947"/>
    </source>
</evidence>
<evidence type="ECO:0000256" key="2">
    <source>
        <dbReference type="ARBA" id="ARBA00008290"/>
    </source>
</evidence>
<dbReference type="CDD" id="cd05658">
    <property type="entry name" value="M18_DAP"/>
    <property type="match status" value="1"/>
</dbReference>
<dbReference type="Gene3D" id="3.40.630.10">
    <property type="entry name" value="Zn peptidases"/>
    <property type="match status" value="1"/>
</dbReference>
<keyword evidence="6" id="KW-0378">Hydrolase</keyword>
<dbReference type="OrthoDB" id="9880441at2759"/>
<keyword evidence="3" id="KW-0031">Aminopeptidase</keyword>
<evidence type="ECO:0000256" key="3">
    <source>
        <dbReference type="ARBA" id="ARBA00022438"/>
    </source>
</evidence>
<dbReference type="SUPFAM" id="SSF53187">
    <property type="entry name" value="Zn-dependent exopeptidases"/>
    <property type="match status" value="1"/>
</dbReference>
<gene>
    <name evidence="11" type="ORF">IFR04_010517</name>
</gene>
<feature type="region of interest" description="Disordered" evidence="10">
    <location>
        <begin position="94"/>
        <end position="113"/>
    </location>
</feature>
<keyword evidence="4" id="KW-0645">Protease</keyword>
<dbReference type="SUPFAM" id="SSF101821">
    <property type="entry name" value="Aminopeptidase/glucanase lid domain"/>
    <property type="match status" value="1"/>
</dbReference>
<keyword evidence="8" id="KW-0482">Metalloprotease</keyword>
<feature type="coiled-coil region" evidence="9">
    <location>
        <begin position="27"/>
        <end position="54"/>
    </location>
</feature>
<evidence type="ECO:0000256" key="8">
    <source>
        <dbReference type="ARBA" id="ARBA00023049"/>
    </source>
</evidence>
<protein>
    <recommendedName>
        <fullName evidence="13">Vacuolar aspartyl aminopeptidase Lap4</fullName>
    </recommendedName>
</protein>
<dbReference type="GO" id="GO:0006508">
    <property type="term" value="P:proteolysis"/>
    <property type="evidence" value="ECO:0007669"/>
    <property type="project" value="UniProtKB-KW"/>
</dbReference>
<evidence type="ECO:0000256" key="9">
    <source>
        <dbReference type="SAM" id="Coils"/>
    </source>
</evidence>
<accession>A0A8H7T7Q2</accession>
<dbReference type="InterPro" id="IPR023358">
    <property type="entry name" value="Peptidase_M18_dom2"/>
</dbReference>
<comment type="similarity">
    <text evidence="2">Belongs to the peptidase M18 family.</text>
</comment>
<keyword evidence="9" id="KW-0175">Coiled coil</keyword>
<dbReference type="Pfam" id="PF02127">
    <property type="entry name" value="Peptidase_M18"/>
    <property type="match status" value="1"/>
</dbReference>
<comment type="cofactor">
    <cofactor evidence="1">
        <name>Zn(2+)</name>
        <dbReference type="ChEBI" id="CHEBI:29105"/>
    </cofactor>
</comment>
<evidence type="ECO:0000256" key="5">
    <source>
        <dbReference type="ARBA" id="ARBA00022723"/>
    </source>
</evidence>
<dbReference type="Proteomes" id="UP000664132">
    <property type="component" value="Unassembled WGS sequence"/>
</dbReference>
<organism evidence="11 12">
    <name type="scientific">Cadophora malorum</name>
    <dbReference type="NCBI Taxonomy" id="108018"/>
    <lineage>
        <taxon>Eukaryota</taxon>
        <taxon>Fungi</taxon>
        <taxon>Dikarya</taxon>
        <taxon>Ascomycota</taxon>
        <taxon>Pezizomycotina</taxon>
        <taxon>Leotiomycetes</taxon>
        <taxon>Helotiales</taxon>
        <taxon>Ploettnerulaceae</taxon>
        <taxon>Cadophora</taxon>
    </lineage>
</organism>
<sequence>MVRNGQNSLRGSVSTLSLRARVEDDNERATRERIAELESQLMAAQQKISKQDRLANALYPEVHRRMHGFDEQLPGAGTPLRRCDGTLVEQADLPAWSTPAPSVEIKSTSSQRNQSILNEEPLNEDNFTQPASVRDIPIRAETMEETMRRYQRSAEQRLQRLRQTNGAPITLEDTFQKDPEFKSLFEKFNESRQNTRQSLISNGLKLEGSSLKSPEAYCQPFCDFLTQNPTVFHAVDYFGTKLEKAGFKKLSERKAWTENLKLGGKYYVTRNGSSLIAFTVGGGYKSGNGVAMVAGHVDALTARLKPVSNKKTSAGYVQLGVAPYAGALNTTWWDRDLGIGGRVLVKDPDTGKIATKLVKLGWPIAKIPTLAPHFGVGMLGTNNAETEAVPIIGLDDSTGSSTEEFQNQTLGGVGSFAATQPPKLVRAIAGELSIQDYSSIVNWELELYDIQPAQCGGLEKEFIFGGRIDDKICSWAAIEGLLAAAPTSETDGLVKLVGVFDDEEIGSQLRQGAKSNFLPGTVERITEAFSKSGSSANILSQTYANSFLISADVTHAVNPNFLGRYLENHAPRLNIGMAIAADSNGHMTTDSVSTALLTRVAEKSGNKLQIFQIRNDSRSGGTVGPMLSSAMGVRAIDAGIAQLSMHSIRATVGSSDPGLGVKLFKGYFDHFESVDAEFE</sequence>
<comment type="caution">
    <text evidence="11">The sequence shown here is derived from an EMBL/GenBank/DDBJ whole genome shotgun (WGS) entry which is preliminary data.</text>
</comment>
<evidence type="ECO:0000313" key="11">
    <source>
        <dbReference type="EMBL" id="KAG4416355.1"/>
    </source>
</evidence>
<evidence type="ECO:0000256" key="4">
    <source>
        <dbReference type="ARBA" id="ARBA00022670"/>
    </source>
</evidence>
<dbReference type="GO" id="GO:0008270">
    <property type="term" value="F:zinc ion binding"/>
    <property type="evidence" value="ECO:0007669"/>
    <property type="project" value="InterPro"/>
</dbReference>
<dbReference type="EMBL" id="JAFJYH010000189">
    <property type="protein sequence ID" value="KAG4416355.1"/>
    <property type="molecule type" value="Genomic_DNA"/>
</dbReference>
<keyword evidence="7" id="KW-0862">Zinc</keyword>
<dbReference type="FunFam" id="2.30.250.10:FF:000001">
    <property type="entry name" value="Aspartyl aminopeptidase 1"/>
    <property type="match status" value="1"/>
</dbReference>